<evidence type="ECO:0000313" key="1">
    <source>
        <dbReference type="EnsemblPlants" id="AVESA.00010b.r2.5DG0968470.1.CDS.1"/>
    </source>
</evidence>
<accession>A0ACD5YGI1</accession>
<proteinExistence type="predicted"/>
<reference evidence="1" key="2">
    <citation type="submission" date="2025-09" db="UniProtKB">
        <authorList>
            <consortium name="EnsemblPlants"/>
        </authorList>
    </citation>
    <scope>IDENTIFICATION</scope>
</reference>
<dbReference type="EnsemblPlants" id="AVESA.00010b.r2.5DG0968470.1">
    <property type="protein sequence ID" value="AVESA.00010b.r2.5DG0968470.1.CDS.1"/>
    <property type="gene ID" value="AVESA.00010b.r2.5DG0968470"/>
</dbReference>
<evidence type="ECO:0000313" key="2">
    <source>
        <dbReference type="Proteomes" id="UP001732700"/>
    </source>
</evidence>
<reference evidence="1" key="1">
    <citation type="submission" date="2021-05" db="EMBL/GenBank/DDBJ databases">
        <authorList>
            <person name="Scholz U."/>
            <person name="Mascher M."/>
            <person name="Fiebig A."/>
        </authorList>
    </citation>
    <scope>NUCLEOTIDE SEQUENCE [LARGE SCALE GENOMIC DNA]</scope>
</reference>
<keyword evidence="2" id="KW-1185">Reference proteome</keyword>
<dbReference type="Proteomes" id="UP001732700">
    <property type="component" value="Chromosome 5D"/>
</dbReference>
<organism evidence="1 2">
    <name type="scientific">Avena sativa</name>
    <name type="common">Oat</name>
    <dbReference type="NCBI Taxonomy" id="4498"/>
    <lineage>
        <taxon>Eukaryota</taxon>
        <taxon>Viridiplantae</taxon>
        <taxon>Streptophyta</taxon>
        <taxon>Embryophyta</taxon>
        <taxon>Tracheophyta</taxon>
        <taxon>Spermatophyta</taxon>
        <taxon>Magnoliopsida</taxon>
        <taxon>Liliopsida</taxon>
        <taxon>Poales</taxon>
        <taxon>Poaceae</taxon>
        <taxon>BOP clade</taxon>
        <taxon>Pooideae</taxon>
        <taxon>Poodae</taxon>
        <taxon>Poeae</taxon>
        <taxon>Poeae Chloroplast Group 1 (Aveneae type)</taxon>
        <taxon>Aveninae</taxon>
        <taxon>Avena</taxon>
    </lineage>
</organism>
<sequence>MTQGERELVAADLAGLAAQLPDCIVEFLEKQSCGISGGDMEIDIHALQDAAMVELQQKLDEFARERANPSAQDSANSKMVAKEEEEEDVDILGGVSPLAIVQAPLQLAEEEEDVDVDICGDASPVSMQKKLGDGETISGSPGSSSDSDSDSGSDSDSCSDSSSDSSDSESDEDESVDSPAPAERAATPPRTKLIARVKESLEKQRKEARYRAREMARQEVLETERNAMPEETVHWTVLKSLRIVEYNMARPDSLLRQLGLFLKEDTYGIDERQHHHHHRQTFQEDLEEGEIRV</sequence>
<name>A0ACD5YGI1_AVESA</name>
<protein>
    <submittedName>
        <fullName evidence="1">Uncharacterized protein</fullName>
    </submittedName>
</protein>